<dbReference type="PANTHER" id="PTHR34222:SF99">
    <property type="entry name" value="PROTEIN, PUTATIVE-RELATED"/>
    <property type="match status" value="1"/>
</dbReference>
<proteinExistence type="predicted"/>
<dbReference type="Proteomes" id="UP000504603">
    <property type="component" value="Unplaced"/>
</dbReference>
<protein>
    <submittedName>
        <fullName evidence="3 4">Uncharacterized protein LOC111008588</fullName>
    </submittedName>
</protein>
<feature type="compositionally biased region" description="Pro residues" evidence="1">
    <location>
        <begin position="116"/>
        <end position="126"/>
    </location>
</feature>
<feature type="compositionally biased region" description="Basic and acidic residues" evidence="1">
    <location>
        <begin position="139"/>
        <end position="148"/>
    </location>
</feature>
<dbReference type="PANTHER" id="PTHR34222">
    <property type="entry name" value="GAG_PRE-INTEGRS DOMAIN-CONTAINING PROTEIN"/>
    <property type="match status" value="1"/>
</dbReference>
<feature type="region of interest" description="Disordered" evidence="1">
    <location>
        <begin position="50"/>
        <end position="240"/>
    </location>
</feature>
<sequence>MDGHVPLTWPQKRDIIVAVDEMPEKSSRKLVNQNSALFPVYCVGEKMTLRGLISPPRSRSSPRDFRPHNNGAPNPPSRPNYMSPRRRPTTAEQQHTQTHRKPSATATRATKKSPPRIRPSPKPTAPIVPSRRPNPNDLHNQKKLDTKTTPKIGGAKPSSPRTQPQRLRNGVEPPRGPTPISKNTTPKPKPAIAIASASRSDSPAANSSPSSKHLPSPGSAQHHDMKNHSPYSGGTYTPLADPQLNNHLQRLSIDGKDLASIILHANSIYESIGSDTMEESFQSNAPRIFQIYKDIASHRQENSSVTSYFTKLKILWDELETYSDDVPQCCSCGAMEKLSGHVEREKVMQFLMGLNNSYSTICPQILLIQPFPTMEKAYSIIIREEKRMELVTSLEMVAAKVMENKWLLQNDQSSNGYDDGIHEEVNGNTEDNVEIPSFPNESLLIDLGSPVRC</sequence>
<evidence type="ECO:0000313" key="3">
    <source>
        <dbReference type="RefSeq" id="XP_022137024.1"/>
    </source>
</evidence>
<reference evidence="3 4" key="1">
    <citation type="submission" date="2025-04" db="UniProtKB">
        <authorList>
            <consortium name="RefSeq"/>
        </authorList>
    </citation>
    <scope>IDENTIFICATION</scope>
    <source>
        <strain evidence="3 4">OHB3-1</strain>
    </source>
</reference>
<dbReference type="KEGG" id="mcha:111008588"/>
<evidence type="ECO:0000313" key="2">
    <source>
        <dbReference type="Proteomes" id="UP000504603"/>
    </source>
</evidence>
<dbReference type="RefSeq" id="XP_022137024.1">
    <property type="nucleotide sequence ID" value="XM_022281332.1"/>
</dbReference>
<feature type="compositionally biased region" description="Low complexity" evidence="1">
    <location>
        <begin position="190"/>
        <end position="212"/>
    </location>
</feature>
<dbReference type="AlphaFoldDB" id="A0A6J1C5Z8"/>
<evidence type="ECO:0000313" key="5">
    <source>
        <dbReference type="RefSeq" id="XP_022137026.1"/>
    </source>
</evidence>
<name>A0A6J1C5Z8_MOMCH</name>
<dbReference type="RefSeq" id="XP_022137026.1">
    <property type="nucleotide sequence ID" value="XM_022281334.1"/>
</dbReference>
<dbReference type="GeneID" id="111008588"/>
<organism evidence="2 3">
    <name type="scientific">Momordica charantia</name>
    <name type="common">Bitter gourd</name>
    <name type="synonym">Balsam pear</name>
    <dbReference type="NCBI Taxonomy" id="3673"/>
    <lineage>
        <taxon>Eukaryota</taxon>
        <taxon>Viridiplantae</taxon>
        <taxon>Streptophyta</taxon>
        <taxon>Embryophyta</taxon>
        <taxon>Tracheophyta</taxon>
        <taxon>Spermatophyta</taxon>
        <taxon>Magnoliopsida</taxon>
        <taxon>eudicotyledons</taxon>
        <taxon>Gunneridae</taxon>
        <taxon>Pentapetalae</taxon>
        <taxon>rosids</taxon>
        <taxon>fabids</taxon>
        <taxon>Cucurbitales</taxon>
        <taxon>Cucurbitaceae</taxon>
        <taxon>Momordiceae</taxon>
        <taxon>Momordica</taxon>
    </lineage>
</organism>
<evidence type="ECO:0000313" key="4">
    <source>
        <dbReference type="RefSeq" id="XP_022137025.1"/>
    </source>
</evidence>
<dbReference type="OrthoDB" id="1408296at2759"/>
<keyword evidence="2" id="KW-1185">Reference proteome</keyword>
<dbReference type="RefSeq" id="XP_022137025.1">
    <property type="nucleotide sequence ID" value="XM_022281333.1"/>
</dbReference>
<evidence type="ECO:0000256" key="1">
    <source>
        <dbReference type="SAM" id="MobiDB-lite"/>
    </source>
</evidence>
<accession>A0A6J1C5Z8</accession>
<gene>
    <name evidence="3 4 5" type="primary">LOC111008588</name>
</gene>